<dbReference type="EC" id="3.2.1.33" evidence="6"/>
<comment type="catalytic activity">
    <reaction evidence="1">
        <text>Transfers a segment of a (1-&gt;4)-alpha-D-glucan to a new position in an acceptor, which may be glucose or a (1-&gt;4)-alpha-D-glucan.</text>
        <dbReference type="EC" id="2.4.1.25"/>
    </reaction>
</comment>
<evidence type="ECO:0000256" key="16">
    <source>
        <dbReference type="ARBA" id="ARBA00031477"/>
    </source>
</evidence>
<evidence type="ECO:0000256" key="11">
    <source>
        <dbReference type="ARBA" id="ARBA00022801"/>
    </source>
</evidence>
<dbReference type="EMBL" id="UYJE01004006">
    <property type="protein sequence ID" value="VDI24190.1"/>
    <property type="molecule type" value="Genomic_DNA"/>
</dbReference>
<dbReference type="InterPro" id="IPR032792">
    <property type="entry name" value="AGL_glucanoTrfase"/>
</dbReference>
<dbReference type="GO" id="GO:0005980">
    <property type="term" value="P:glycogen catabolic process"/>
    <property type="evidence" value="ECO:0007669"/>
    <property type="project" value="InterPro"/>
</dbReference>
<accession>A0A8B6DTR6</accession>
<evidence type="ECO:0000313" key="22">
    <source>
        <dbReference type="Proteomes" id="UP000596742"/>
    </source>
</evidence>
<dbReference type="FunFam" id="3.20.20.80:FF:000070">
    <property type="entry name" value="GDB1p Glycogen debranching enzyme"/>
    <property type="match status" value="1"/>
</dbReference>
<evidence type="ECO:0000256" key="9">
    <source>
        <dbReference type="ARBA" id="ARBA00022676"/>
    </source>
</evidence>
<dbReference type="PANTHER" id="PTHR10569:SF2">
    <property type="entry name" value="GLYCOGEN DEBRANCHING ENZYME"/>
    <property type="match status" value="1"/>
</dbReference>
<dbReference type="Pfam" id="PF14699">
    <property type="entry name" value="hGDE_N"/>
    <property type="match status" value="1"/>
</dbReference>
<dbReference type="InterPro" id="IPR032788">
    <property type="entry name" value="AGL_central"/>
</dbReference>
<comment type="catalytic activity">
    <reaction evidence="2">
        <text>Hydrolysis of (1-&gt;6)-alpha-D-glucosidic branch linkages in glycogen phosphorylase limit dextrin.</text>
        <dbReference type="EC" id="3.2.1.33"/>
    </reaction>
</comment>
<dbReference type="InterPro" id="IPR010401">
    <property type="entry name" value="AGL/Gdb1"/>
</dbReference>
<evidence type="ECO:0000256" key="2">
    <source>
        <dbReference type="ARBA" id="ARBA00000927"/>
    </source>
</evidence>
<evidence type="ECO:0000256" key="5">
    <source>
        <dbReference type="ARBA" id="ARBA00012560"/>
    </source>
</evidence>
<evidence type="ECO:0000256" key="3">
    <source>
        <dbReference type="ARBA" id="ARBA00003530"/>
    </source>
</evidence>
<keyword evidence="12" id="KW-0320">Glycogen biosynthesis</keyword>
<dbReference type="Pfam" id="PF06202">
    <property type="entry name" value="GDE_C"/>
    <property type="match status" value="1"/>
</dbReference>
<reference evidence="21" key="1">
    <citation type="submission" date="2018-11" db="EMBL/GenBank/DDBJ databases">
        <authorList>
            <person name="Alioto T."/>
            <person name="Alioto T."/>
        </authorList>
    </citation>
    <scope>NUCLEOTIDE SEQUENCE</scope>
</reference>
<evidence type="ECO:0000256" key="10">
    <source>
        <dbReference type="ARBA" id="ARBA00022679"/>
    </source>
</evidence>
<keyword evidence="13" id="KW-0511">Multifunctional enzyme</keyword>
<evidence type="ECO:0000256" key="14">
    <source>
        <dbReference type="ARBA" id="ARBA00023295"/>
    </source>
</evidence>
<evidence type="ECO:0000256" key="1">
    <source>
        <dbReference type="ARBA" id="ARBA00000439"/>
    </source>
</evidence>
<dbReference type="InterPro" id="IPR006421">
    <property type="entry name" value="Glycogen_debranch_met"/>
</dbReference>
<dbReference type="InterPro" id="IPR017853">
    <property type="entry name" value="GH"/>
</dbReference>
<keyword evidence="11" id="KW-0378">Hydrolase</keyword>
<dbReference type="GO" id="GO:0005978">
    <property type="term" value="P:glycogen biosynthetic process"/>
    <property type="evidence" value="ECO:0007669"/>
    <property type="project" value="UniProtKB-KW"/>
</dbReference>
<keyword evidence="14" id="KW-0326">Glycosidase</keyword>
<feature type="domain" description="Glycogen debranching enzyme C-terminal" evidence="17">
    <location>
        <begin position="1083"/>
        <end position="1536"/>
    </location>
</feature>
<comment type="function">
    <text evidence="3">Multifunctional enzyme acting as 1,4-alpha-D-glucan:1,4-alpha-D-glucan 4-alpha-D-glycosyltransferase and amylo-1,6-glucosidase in glycogen degradation.</text>
</comment>
<evidence type="ECO:0000259" key="18">
    <source>
        <dbReference type="Pfam" id="PF14699"/>
    </source>
</evidence>
<dbReference type="Gene3D" id="1.50.10.10">
    <property type="match status" value="1"/>
</dbReference>
<feature type="domain" description="Glycogen debranching enzyme central" evidence="20">
    <location>
        <begin position="709"/>
        <end position="984"/>
    </location>
</feature>
<dbReference type="Gene3D" id="3.20.20.80">
    <property type="entry name" value="Glycosidases"/>
    <property type="match status" value="2"/>
</dbReference>
<keyword evidence="8" id="KW-0963">Cytoplasm</keyword>
<evidence type="ECO:0000256" key="12">
    <source>
        <dbReference type="ARBA" id="ARBA00023056"/>
    </source>
</evidence>
<keyword evidence="22" id="KW-1185">Reference proteome</keyword>
<dbReference type="GO" id="GO:0004134">
    <property type="term" value="F:4-alpha-glucanotransferase activity"/>
    <property type="evidence" value="ECO:0007669"/>
    <property type="project" value="UniProtKB-EC"/>
</dbReference>
<sequence length="1568" mass="178941">MAVNQSRVLTLHGGENNEFKLYRLEKGWTLRFVLGPSLHASPVRVFCNHPQDKHTKYDRDTYYEVYWKNYTGSKIDRYDVVADVHIYIAGSFNYYFTVDDRDSRKSASGQGYFLVDPTLSFGTEDDDDDDEDEITMDCIQCQSVITKLLGPFPEWEQKLYAAKMSGYNMIHFTPLQELGESNSAYSIRDQRHLSPVYNSGGKQYTYKDVNQLVQKMSKEWKVLSLTDLVFNHTATDTPWIVDHPECVYNLKNSPHLKPAYLVDRIFYHFNVEVADGKWKHRGIPIEITTEEHLKIIYEVLSKEVFPMQKLHEFYSIDVEECLKQFKYAIEENRFITSSRPVLEIIQDKEFRRNKCSIDLDTALRLYNTDRPGVQSRQERIDVCSKVLRHRLDELATEKENMVIDHIGKALENFIANARYRYVAEDGPKLGKVTVKEPLMFNYFVQPTTHQGTLDFEESTMYGDGAAHIMAVNGWVMGDDPLKNFAEPGRDVYLRRELIAWGDSVKLRFGEKPEDCPFLWDLMKNYAETTARIFHGVRLDNCHSTPLHVAAYMIDAARKVRPDLYVVAELFTGHEDLDNIFMNKLGINSLIRESLNVGNANEQGRLIHRYGGHSVGSFNQPRLRPLLPTTAHALLFDQTHDNKSPIELRSPYDSFPSAALVCMACCAVGSNRGYDQLVPKHINVVTEERKYMAWTTDESPGRPFMNKKFGITAGKKILNELHFKLGYEKYSEVYVDNLRDDVVAVTRHNPNNHDSVVLVARTAFQHPQDPHGTGYIKPIVVQGRVKEVLFEGRVLEAKEFTYVKDTEYINGLPNYYLEMRQNFDPKQTKMVDITLSESGETTQISFKQFTPGSVVIIQCGLSNSASKAILKIRQFCGQFGYLMRSYSGRKTYDESWDTTNFQAIVGKLSLTDLNHVLYRCDAEEQSDGNGFGAYDVPGHGPFVYCGIRGIVAVLNEMRERNDLGHAVCGNLREGNWLPQYIANRLKVKEGTKVLGQWFDDVFKHLYNVPRSLVPCYFDTIIMGSFIVLRSRVVEQMSDFIKDGSTFLKILAMGAVQFCGFVKTSKLPPLSPNLSLPKPPVDEDDKEATLSLAAGFSHFGAGYMRNWGRDTFISLRGLLLVTGRYQEARFIILAYGGCLRHGLIPNLLNEGKGARFNCRDAVWWWLQAIQDYCQIVPDGTSILHDQVHRLYPSDSPEVQEPGSFDQPLCDVMQEALQRHAEGLKYREFKAGPEIDSQMIDPGFNNEIGVTWENGFVFGGNEWNCGTWMDKMGSSEKAGNKGKPATPRNGSAVELVGLSKSAVRWLQEMKAKSQYPYDSVNAKINGADVKVTFKEWEEKIQSNFEEFFWINSTPMPDREPHPELINKRGIYKDSYFAKPFFADFQLRPNFFVAMAVAPELFTPENAWTALKQAQDILVGPLGVKTLDPSDWSYVADYDNSNDSNDPKVAHGFNYHNGPEWVWLMGYFLRAKLIFADKLEKRIPGIRKQTMGYIKSKMTVHFEHLTGSPWQSLPELTNSHGSYCRDSCAAQAWSVGCLLEVFYDLNQVEEEDDLVKSAVRPKDKHDVLVSVS</sequence>
<evidence type="ECO:0000256" key="7">
    <source>
        <dbReference type="ARBA" id="ARBA00020723"/>
    </source>
</evidence>
<organism evidence="21 22">
    <name type="scientific">Mytilus galloprovincialis</name>
    <name type="common">Mediterranean mussel</name>
    <dbReference type="NCBI Taxonomy" id="29158"/>
    <lineage>
        <taxon>Eukaryota</taxon>
        <taxon>Metazoa</taxon>
        <taxon>Spiralia</taxon>
        <taxon>Lophotrochozoa</taxon>
        <taxon>Mollusca</taxon>
        <taxon>Bivalvia</taxon>
        <taxon>Autobranchia</taxon>
        <taxon>Pteriomorphia</taxon>
        <taxon>Mytilida</taxon>
        <taxon>Mytiloidea</taxon>
        <taxon>Mytilidae</taxon>
        <taxon>Mytilinae</taxon>
        <taxon>Mytilus</taxon>
    </lineage>
</organism>
<feature type="domain" description="Glycogen debranching enzyme glucanotransferase" evidence="19">
    <location>
        <begin position="133"/>
        <end position="564"/>
    </location>
</feature>
<dbReference type="EC" id="2.4.1.25" evidence="5"/>
<dbReference type="SUPFAM" id="SSF48208">
    <property type="entry name" value="Six-hairpin glycosidases"/>
    <property type="match status" value="1"/>
</dbReference>
<dbReference type="Proteomes" id="UP000596742">
    <property type="component" value="Unassembled WGS sequence"/>
</dbReference>
<dbReference type="InterPro" id="IPR032790">
    <property type="entry name" value="GDE_C"/>
</dbReference>
<dbReference type="InterPro" id="IPR029436">
    <property type="entry name" value="AGL_euk_N"/>
</dbReference>
<dbReference type="SUPFAM" id="SSF51445">
    <property type="entry name" value="(Trans)glycosidases"/>
    <property type="match status" value="1"/>
</dbReference>
<evidence type="ECO:0000313" key="21">
    <source>
        <dbReference type="EMBL" id="VDI24190.1"/>
    </source>
</evidence>
<dbReference type="NCBIfam" id="TIGR01531">
    <property type="entry name" value="glyc_debranch"/>
    <property type="match status" value="1"/>
</dbReference>
<dbReference type="Pfam" id="PF14702">
    <property type="entry name" value="hGDE_central"/>
    <property type="match status" value="1"/>
</dbReference>
<keyword evidence="9 21" id="KW-0328">Glycosyltransferase</keyword>
<protein>
    <recommendedName>
        <fullName evidence="7">Glycogen debranching enzyme</fullName>
        <ecNumber evidence="5">2.4.1.25</ecNumber>
        <ecNumber evidence="6">3.2.1.33</ecNumber>
    </recommendedName>
    <alternativeName>
        <fullName evidence="16">Glycogen debrancher</fullName>
    </alternativeName>
</protein>
<evidence type="ECO:0000259" key="17">
    <source>
        <dbReference type="Pfam" id="PF06202"/>
    </source>
</evidence>
<dbReference type="CDD" id="cd11327">
    <property type="entry name" value="AmyAc_Glg_debranch_2"/>
    <property type="match status" value="1"/>
</dbReference>
<dbReference type="GO" id="GO:0005737">
    <property type="term" value="C:cytoplasm"/>
    <property type="evidence" value="ECO:0007669"/>
    <property type="project" value="UniProtKB-SubCell"/>
</dbReference>
<dbReference type="FunFam" id="1.50.10.10:FF:000039">
    <property type="entry name" value="Glycogen debranching enzyme Gdb1, putative"/>
    <property type="match status" value="1"/>
</dbReference>
<dbReference type="PANTHER" id="PTHR10569">
    <property type="entry name" value="GLYCOGEN DEBRANCHING ENZYME"/>
    <property type="match status" value="1"/>
</dbReference>
<comment type="caution">
    <text evidence="21">The sequence shown here is derived from an EMBL/GenBank/DDBJ whole genome shotgun (WGS) entry which is preliminary data.</text>
</comment>
<dbReference type="Pfam" id="PF14701">
    <property type="entry name" value="hDGE_amylase"/>
    <property type="match status" value="1"/>
</dbReference>
<evidence type="ECO:0000256" key="13">
    <source>
        <dbReference type="ARBA" id="ARBA00023268"/>
    </source>
</evidence>
<evidence type="ECO:0000259" key="20">
    <source>
        <dbReference type="Pfam" id="PF14702"/>
    </source>
</evidence>
<evidence type="ECO:0000256" key="6">
    <source>
        <dbReference type="ARBA" id="ARBA00012778"/>
    </source>
</evidence>
<evidence type="ECO:0000256" key="15">
    <source>
        <dbReference type="ARBA" id="ARBA00025780"/>
    </source>
</evidence>
<name>A0A8B6DTR6_MYTGA</name>
<dbReference type="InterPro" id="IPR008928">
    <property type="entry name" value="6-hairpin_glycosidase_sf"/>
</dbReference>
<gene>
    <name evidence="21" type="ORF">MGAL_10B033162</name>
</gene>
<keyword evidence="10 21" id="KW-0808">Transferase</keyword>
<dbReference type="OrthoDB" id="10248904at2759"/>
<proteinExistence type="inferred from homology"/>
<comment type="subcellular location">
    <subcellularLocation>
        <location evidence="4">Cytoplasm</location>
    </subcellularLocation>
</comment>
<feature type="domain" description="Eukaryotic glycogen debranching enzyme N-terminal" evidence="18">
    <location>
        <begin position="30"/>
        <end position="121"/>
    </location>
</feature>
<evidence type="ECO:0000259" key="19">
    <source>
        <dbReference type="Pfam" id="PF14701"/>
    </source>
</evidence>
<evidence type="ECO:0000256" key="8">
    <source>
        <dbReference type="ARBA" id="ARBA00022490"/>
    </source>
</evidence>
<comment type="similarity">
    <text evidence="15">Belongs to the glycogen debranching enzyme family.</text>
</comment>
<evidence type="ECO:0000256" key="4">
    <source>
        <dbReference type="ARBA" id="ARBA00004496"/>
    </source>
</evidence>
<dbReference type="InterPro" id="IPR012341">
    <property type="entry name" value="6hp_glycosidase-like_sf"/>
</dbReference>
<dbReference type="GO" id="GO:0004135">
    <property type="term" value="F:amylo-alpha-1,6-glucosidase activity"/>
    <property type="evidence" value="ECO:0007669"/>
    <property type="project" value="UniProtKB-EC"/>
</dbReference>